<dbReference type="RefSeq" id="WP_282217778.1">
    <property type="nucleotide sequence ID" value="NZ_CP118246.1"/>
</dbReference>
<dbReference type="InterPro" id="IPR021251">
    <property type="entry name" value="DUF2793"/>
</dbReference>
<sequence>MDSTPHLSLPYIMPGQAQKFITHNQALNALDGLVMLAVSSRNLSVPPATPASGARYIVASAPTGDWSGHANAIALFQDGAWSFLTPQEGWLAWCSDETQMLVLTADIWTPLRPDQYTHLGINTEADLSNRLAVAAPATLLTHEGSSHRLVINKASQSDTASLVFQDNFSGRAELGLTGDDRLSFKVSGDGSTFVEAMSVDPTTGIPSFPQAKYLSNYALNLYQDSGRFGGNGVTGTGVGAFAFPSLFDAL</sequence>
<reference evidence="1 2" key="1">
    <citation type="submission" date="2023-02" db="EMBL/GenBank/DDBJ databases">
        <title>Devosia algicola sp. nov., isolated from the phycosphere of marine algae.</title>
        <authorList>
            <person name="Kim J.M."/>
            <person name="Lee J.K."/>
            <person name="Choi B.J."/>
            <person name="Bayburt H."/>
            <person name="Jeon C.O."/>
        </authorList>
    </citation>
    <scope>NUCLEOTIDE SEQUENCE [LARGE SCALE GENOMIC DNA]</scope>
    <source>
        <strain evidence="1 2">G20-9</strain>
    </source>
</reference>
<keyword evidence="2" id="KW-1185">Reference proteome</keyword>
<evidence type="ECO:0000313" key="2">
    <source>
        <dbReference type="Proteomes" id="UP001220530"/>
    </source>
</evidence>
<dbReference type="EMBL" id="CP118246">
    <property type="protein sequence ID" value="WDR01367.1"/>
    <property type="molecule type" value="Genomic_DNA"/>
</dbReference>
<name>A0ABY7YJJ9_9HYPH</name>
<organism evidence="1 2">
    <name type="scientific">Devosia algicola</name>
    <dbReference type="NCBI Taxonomy" id="3026418"/>
    <lineage>
        <taxon>Bacteria</taxon>
        <taxon>Pseudomonadati</taxon>
        <taxon>Pseudomonadota</taxon>
        <taxon>Alphaproteobacteria</taxon>
        <taxon>Hyphomicrobiales</taxon>
        <taxon>Devosiaceae</taxon>
        <taxon>Devosia</taxon>
    </lineage>
</organism>
<protein>
    <submittedName>
        <fullName evidence="1">DUF2793 domain-containing protein</fullName>
    </submittedName>
</protein>
<proteinExistence type="predicted"/>
<accession>A0ABY7YJJ9</accession>
<gene>
    <name evidence="1" type="ORF">PSQ19_11070</name>
</gene>
<evidence type="ECO:0000313" key="1">
    <source>
        <dbReference type="EMBL" id="WDR01367.1"/>
    </source>
</evidence>
<dbReference type="Pfam" id="PF10983">
    <property type="entry name" value="DUF2793"/>
    <property type="match status" value="1"/>
</dbReference>
<dbReference type="Proteomes" id="UP001220530">
    <property type="component" value="Chromosome"/>
</dbReference>